<name>A0ABP1R483_9HEXA</name>
<comment type="caution">
    <text evidence="1">The sequence shown here is derived from an EMBL/GenBank/DDBJ whole genome shotgun (WGS) entry which is preliminary data.</text>
</comment>
<protein>
    <submittedName>
        <fullName evidence="1">Uncharacterized protein</fullName>
    </submittedName>
</protein>
<gene>
    <name evidence="1" type="ORF">ODALV1_LOCUS18486</name>
</gene>
<proteinExistence type="predicted"/>
<evidence type="ECO:0000313" key="1">
    <source>
        <dbReference type="EMBL" id="CAL8119298.1"/>
    </source>
</evidence>
<dbReference type="Proteomes" id="UP001642540">
    <property type="component" value="Unassembled WGS sequence"/>
</dbReference>
<organism evidence="1 2">
    <name type="scientific">Orchesella dallaii</name>
    <dbReference type="NCBI Taxonomy" id="48710"/>
    <lineage>
        <taxon>Eukaryota</taxon>
        <taxon>Metazoa</taxon>
        <taxon>Ecdysozoa</taxon>
        <taxon>Arthropoda</taxon>
        <taxon>Hexapoda</taxon>
        <taxon>Collembola</taxon>
        <taxon>Entomobryomorpha</taxon>
        <taxon>Entomobryoidea</taxon>
        <taxon>Orchesellidae</taxon>
        <taxon>Orchesellinae</taxon>
        <taxon>Orchesella</taxon>
    </lineage>
</organism>
<sequence>MPNPCGAMSEREDEETFKRNKNDLWRCMVVFGGVEAMPDSCKKKVANAMAAYGFLRKLRQEYPEAEVPRHELPSEFLIHPKVRPPMGNTPMSHIQAAGNVWGFFTEEKNSTTVNKYLRENISYSCF</sequence>
<keyword evidence="2" id="KW-1185">Reference proteome</keyword>
<dbReference type="EMBL" id="CAXLJM020000058">
    <property type="protein sequence ID" value="CAL8119298.1"/>
    <property type="molecule type" value="Genomic_DNA"/>
</dbReference>
<reference evidence="1 2" key="1">
    <citation type="submission" date="2024-08" db="EMBL/GenBank/DDBJ databases">
        <authorList>
            <person name="Cucini C."/>
            <person name="Frati F."/>
        </authorList>
    </citation>
    <scope>NUCLEOTIDE SEQUENCE [LARGE SCALE GENOMIC DNA]</scope>
</reference>
<evidence type="ECO:0000313" key="2">
    <source>
        <dbReference type="Proteomes" id="UP001642540"/>
    </source>
</evidence>
<accession>A0ABP1R483</accession>